<dbReference type="SMART" id="SM00490">
    <property type="entry name" value="HELICc"/>
    <property type="match status" value="1"/>
</dbReference>
<dbReference type="Gene3D" id="3.40.50.300">
    <property type="entry name" value="P-loop containing nucleotide triphosphate hydrolases"/>
    <property type="match status" value="1"/>
</dbReference>
<organism evidence="8 9">
    <name type="scientific">Oculimacula yallundae</name>
    <dbReference type="NCBI Taxonomy" id="86028"/>
    <lineage>
        <taxon>Eukaryota</taxon>
        <taxon>Fungi</taxon>
        <taxon>Dikarya</taxon>
        <taxon>Ascomycota</taxon>
        <taxon>Pezizomycotina</taxon>
        <taxon>Leotiomycetes</taxon>
        <taxon>Helotiales</taxon>
        <taxon>Ploettnerulaceae</taxon>
        <taxon>Oculimacula</taxon>
    </lineage>
</organism>
<keyword evidence="4" id="KW-0175">Coiled coil</keyword>
<dbReference type="InterPro" id="IPR001650">
    <property type="entry name" value="Helicase_C-like"/>
</dbReference>
<dbReference type="PANTHER" id="PTHR45629:SF7">
    <property type="entry name" value="DNA EXCISION REPAIR PROTEIN ERCC-6-RELATED"/>
    <property type="match status" value="1"/>
</dbReference>
<dbReference type="InterPro" id="IPR049730">
    <property type="entry name" value="SNF2/RAD54-like_C"/>
</dbReference>
<reference evidence="8 9" key="1">
    <citation type="journal article" date="2024" name="Commun. Biol.">
        <title>Comparative genomic analysis of thermophilic fungi reveals convergent evolutionary adaptations and gene losses.</title>
        <authorList>
            <person name="Steindorff A.S."/>
            <person name="Aguilar-Pontes M.V."/>
            <person name="Robinson A.J."/>
            <person name="Andreopoulos B."/>
            <person name="LaButti K."/>
            <person name="Kuo A."/>
            <person name="Mondo S."/>
            <person name="Riley R."/>
            <person name="Otillar R."/>
            <person name="Haridas S."/>
            <person name="Lipzen A."/>
            <person name="Grimwood J."/>
            <person name="Schmutz J."/>
            <person name="Clum A."/>
            <person name="Reid I.D."/>
            <person name="Moisan M.C."/>
            <person name="Butler G."/>
            <person name="Nguyen T.T.M."/>
            <person name="Dewar K."/>
            <person name="Conant G."/>
            <person name="Drula E."/>
            <person name="Henrissat B."/>
            <person name="Hansel C."/>
            <person name="Singer S."/>
            <person name="Hutchinson M.I."/>
            <person name="de Vries R.P."/>
            <person name="Natvig D.O."/>
            <person name="Powell A.J."/>
            <person name="Tsang A."/>
            <person name="Grigoriev I.V."/>
        </authorList>
    </citation>
    <scope>NUCLEOTIDE SEQUENCE [LARGE SCALE GENOMIC DNA]</scope>
    <source>
        <strain evidence="8 9">CBS 494.80</strain>
    </source>
</reference>
<dbReference type="Gene3D" id="1.20.5.170">
    <property type="match status" value="1"/>
</dbReference>
<sequence>MADENPVYSDSKEAADGDEAPTNKPGAKRRVLFGLTKEASRAGTRSVASLTPEQLARKRANDREAQRSIRQRTKAHIEELEQRIRDLSQDQDARDFEQIKRRNEELEEELRQLSELLGRSEASMGSSPDLNPSSWLPSNHLPMEMGGVVNEIGPSTLISQSLSPVNRPLMMSTDGIHQSLPPTSHPLTLNQRMGPAGQQQQNATMYEVPRLAVNRPAWEIPLRLLAPTGPVDIILLGLVQTQRSIATTESTLSSELIGPPYPDLKAIMSPEMPHDMHPVPYTISELFRRMEYAGFAEKVAALVLLYQIVQWQILPTKETYQNMPDWLRPRSSALLTAHPLWASYLVWGELRDAVIGDQQRYATEELVNLYQSNISVNWPFKDEDILVFVGEEVSVTEAFRHHIETVANWSLGEAFYRRYPELREVSCVQGSMAHIEDQIDEQTEDEDEISTPEETERMMGTDDYIKRVRRQSKSDTDSDIEVTGIAPLSFEKGKRKAGEKVEWSSDEGEGEDVYEKFKNRKSAKRKKVAAARKKLKEKTKEIVENRKKAKNNGQPSKKERMWGDEPDYEMVDDEIPEYLKERRKDFDKNYNKNHEDALKLPPRYEDVYFSDDERIAELSERPDFPSSVEPSREYKDIELPHSAGVIPASIAQYLRDYQVTGVGFLHELFVYQRGGLLGDDMGLGKTVQVAAFLTAAFGKTGDERDSKRMRKMRRASSEPWYPRVLIVCPGSLMDNWKNELERWGYWHVAKYYGSRAERESVAQAAFSGRLEVVITTYTTYRNHLETLNQTQWDCVVADECHQLKEPSSETTKAMNQVNALCRIGLTGTAIQNKYDELWTLLNWTNPGRFGPLSTWKSSISDPLKMGQSHDCTNHQLKQARQTAEKLRDNLLPQFFLRRMKSLIAHQLPKKTDKVVFCPLTTLQKTAYEYFLESPLVETVRSSADICDCGSGKTRGWCCYTTIPGSDTSWRAVVFPAISILQKLSNHLAILIPNPIDPPDKRERDLEHLKEMLPNHWRDLYENRGSLATLSNPEFCGKWAILKKLLKFWHENGDKVLIFSHSVRLLELLQYLFNNTSYTVSFLSGKTKNDDRQKLVDEFNSDPNQFVFLISTKAGGVGLNITSANKVVIFDPNWNPSYDLQAQDRAYRIGQLRDVEVYRLVSAGTVEEIVYARQIYKQQQANIGYTASTERRYFKGVQNMPGQKGEIFGLHNLLTFHADSVILRDIVNKTNVAEAKRGVEILDFDMDDAANDEDNPLKVDDLDDEDGAMSQLAALLTEDGSKNKAKKRPKTDPIQAILAAAGVEYTHENSEVVGSSRVEAELSRRAVETGNDAEYGEQRLFDDSQAGNLSSGRIHYEYHPPEDVMLRQFCTMAKEFGFGSATEFAFAVEGMTQKQRTYCLERFYLKRKERMAESELLENRLENKAGTETDVGLDMDAEMKAELLEARIAEAVAAELKAEQLKVEESKTLDAVEEDLETEDDNDDEL</sequence>
<dbReference type="PROSITE" id="PS51194">
    <property type="entry name" value="HELICASE_CTER"/>
    <property type="match status" value="1"/>
</dbReference>
<keyword evidence="2" id="KW-0378">Hydrolase</keyword>
<dbReference type="EMBL" id="JAZHXI010000003">
    <property type="protein sequence ID" value="KAL2073282.1"/>
    <property type="molecule type" value="Genomic_DNA"/>
</dbReference>
<dbReference type="CDD" id="cd14688">
    <property type="entry name" value="bZIP_YAP"/>
    <property type="match status" value="1"/>
</dbReference>
<dbReference type="InterPro" id="IPR027417">
    <property type="entry name" value="P-loop_NTPase"/>
</dbReference>
<evidence type="ECO:0000256" key="2">
    <source>
        <dbReference type="ARBA" id="ARBA00022801"/>
    </source>
</evidence>
<keyword evidence="3" id="KW-0067">ATP-binding</keyword>
<dbReference type="Proteomes" id="UP001595075">
    <property type="component" value="Unassembled WGS sequence"/>
</dbReference>
<dbReference type="SUPFAM" id="SSF52540">
    <property type="entry name" value="P-loop containing nucleoside triphosphate hydrolases"/>
    <property type="match status" value="2"/>
</dbReference>
<gene>
    <name evidence="8" type="ORF">VTL71DRAFT_10606</name>
</gene>
<dbReference type="Gene3D" id="3.40.50.10810">
    <property type="entry name" value="Tandem AAA-ATPase domain"/>
    <property type="match status" value="1"/>
</dbReference>
<evidence type="ECO:0000259" key="7">
    <source>
        <dbReference type="PROSITE" id="PS51194"/>
    </source>
</evidence>
<evidence type="ECO:0000256" key="5">
    <source>
        <dbReference type="SAM" id="MobiDB-lite"/>
    </source>
</evidence>
<dbReference type="InterPro" id="IPR050496">
    <property type="entry name" value="SNF2_RAD54_helicase_repair"/>
</dbReference>
<dbReference type="Pfam" id="PF14773">
    <property type="entry name" value="VIGSSK"/>
    <property type="match status" value="1"/>
</dbReference>
<evidence type="ECO:0000256" key="3">
    <source>
        <dbReference type="ARBA" id="ARBA00022840"/>
    </source>
</evidence>
<dbReference type="InterPro" id="IPR021833">
    <property type="entry name" value="DUF3425"/>
</dbReference>
<name>A0ABR4CTZ6_9HELO</name>
<dbReference type="Pfam" id="PF25806">
    <property type="entry name" value="RHH_ERCC6L2"/>
    <property type="match status" value="1"/>
</dbReference>
<protein>
    <submittedName>
        <fullName evidence="8">Uncharacterized protein</fullName>
    </submittedName>
</protein>
<dbReference type="Pfam" id="PF11905">
    <property type="entry name" value="DUF3425"/>
    <property type="match status" value="1"/>
</dbReference>
<evidence type="ECO:0000256" key="4">
    <source>
        <dbReference type="SAM" id="Coils"/>
    </source>
</evidence>
<dbReference type="SMART" id="SM00487">
    <property type="entry name" value="DEXDc"/>
    <property type="match status" value="1"/>
</dbReference>
<keyword evidence="9" id="KW-1185">Reference proteome</keyword>
<dbReference type="PANTHER" id="PTHR45629">
    <property type="entry name" value="SNF2/RAD54 FAMILY MEMBER"/>
    <property type="match status" value="1"/>
</dbReference>
<feature type="compositionally biased region" description="Acidic residues" evidence="5">
    <location>
        <begin position="1470"/>
        <end position="1485"/>
    </location>
</feature>
<dbReference type="Pfam" id="PF00176">
    <property type="entry name" value="SNF2-rel_dom"/>
    <property type="match status" value="1"/>
</dbReference>
<feature type="region of interest" description="Disordered" evidence="5">
    <location>
        <begin position="1"/>
        <end position="70"/>
    </location>
</feature>
<evidence type="ECO:0000256" key="1">
    <source>
        <dbReference type="ARBA" id="ARBA00022741"/>
    </source>
</evidence>
<comment type="caution">
    <text evidence="8">The sequence shown here is derived from an EMBL/GenBank/DDBJ whole genome shotgun (WGS) entry which is preliminary data.</text>
</comment>
<feature type="domain" description="Helicase C-terminal" evidence="7">
    <location>
        <begin position="1040"/>
        <end position="1193"/>
    </location>
</feature>
<proteinExistence type="predicted"/>
<keyword evidence="1" id="KW-0547">Nucleotide-binding</keyword>
<feature type="domain" description="Helicase ATP-binding" evidence="6">
    <location>
        <begin position="666"/>
        <end position="847"/>
    </location>
</feature>
<feature type="coiled-coil region" evidence="4">
    <location>
        <begin position="514"/>
        <end position="552"/>
    </location>
</feature>
<dbReference type="InterPro" id="IPR038718">
    <property type="entry name" value="SNF2-like_sf"/>
</dbReference>
<dbReference type="PROSITE" id="PS51192">
    <property type="entry name" value="HELICASE_ATP_BIND_1"/>
    <property type="match status" value="1"/>
</dbReference>
<dbReference type="InterPro" id="IPR057931">
    <property type="entry name" value="RHH_ERCC6L2"/>
</dbReference>
<dbReference type="CDD" id="cd18793">
    <property type="entry name" value="SF2_C_SNF"/>
    <property type="match status" value="1"/>
</dbReference>
<evidence type="ECO:0000313" key="8">
    <source>
        <dbReference type="EMBL" id="KAL2073282.1"/>
    </source>
</evidence>
<dbReference type="InterPro" id="IPR000330">
    <property type="entry name" value="SNF2_N"/>
</dbReference>
<dbReference type="InterPro" id="IPR029256">
    <property type="entry name" value="Heliccase-ass-bd"/>
</dbReference>
<feature type="compositionally biased region" description="Basic and acidic residues" evidence="5">
    <location>
        <begin position="55"/>
        <end position="67"/>
    </location>
</feature>
<dbReference type="InterPro" id="IPR014001">
    <property type="entry name" value="Helicase_ATP-bd"/>
</dbReference>
<evidence type="ECO:0000259" key="6">
    <source>
        <dbReference type="PROSITE" id="PS51192"/>
    </source>
</evidence>
<feature type="region of interest" description="Disordered" evidence="5">
    <location>
        <begin position="1466"/>
        <end position="1485"/>
    </location>
</feature>
<dbReference type="Pfam" id="PF00271">
    <property type="entry name" value="Helicase_C"/>
    <property type="match status" value="1"/>
</dbReference>
<evidence type="ECO:0000313" key="9">
    <source>
        <dbReference type="Proteomes" id="UP001595075"/>
    </source>
</evidence>
<accession>A0ABR4CTZ6</accession>